<dbReference type="GO" id="GO:0005524">
    <property type="term" value="F:ATP binding"/>
    <property type="evidence" value="ECO:0007669"/>
    <property type="project" value="UniProtKB-UniRule"/>
</dbReference>
<keyword evidence="2" id="KW-0677">Repeat</keyword>
<protein>
    <submittedName>
        <fullName evidence="5">Protein kinase</fullName>
    </submittedName>
</protein>
<dbReference type="InterPro" id="IPR003591">
    <property type="entry name" value="Leu-rich_rpt_typical-subtyp"/>
</dbReference>
<dbReference type="Gene3D" id="1.10.510.10">
    <property type="entry name" value="Transferase(Phosphotransferase) domain 1"/>
    <property type="match status" value="1"/>
</dbReference>
<name>A0A2N8KW38_9BURK</name>
<comment type="caution">
    <text evidence="5">The sequence shown here is derived from an EMBL/GenBank/DDBJ whole genome shotgun (WGS) entry which is preliminary data.</text>
</comment>
<proteinExistence type="predicted"/>
<sequence>MSSNTTSLQTLDALRQGGLQGCSHLDLRGCGLQELPAEIQRLAASLEVLDVSSNALKHLPNWLAELPRLRIVFASGNRFTELPEVLGRCPQLEMVGFKSNCIERVSGAALPARLRWLILTDNRIEMLPAEIGRCARLQKLALAGNRLRALPTELQHCRALELIRVSANELQALPELLLQLPRLSWLAFGGNPFNRELEHDALAHTPLPTLPWPQLRLEDQLGEGASGVIHRARQVDTGEPVAVKVFKGEVTSDGLPRSEMAAALQAGAHPHLIPLRAKLSAHPNDAQGLVLDLISPAFQSLAGPPSLASCSRDVYAEDTCFNLSALLRIARGMASALAQLQARGLSHGDFYAHNILHDGQGQAYLGDFGAASFLPAEASAAQREAVARIEVRAFGCLLEELLARCEDASPQSLRALLTLRDACLAEDAARRPSWPSIIRSLESQAF</sequence>
<dbReference type="GO" id="GO:0005737">
    <property type="term" value="C:cytoplasm"/>
    <property type="evidence" value="ECO:0007669"/>
    <property type="project" value="TreeGrafter"/>
</dbReference>
<dbReference type="SMART" id="SM00369">
    <property type="entry name" value="LRR_TYP"/>
    <property type="match status" value="5"/>
</dbReference>
<dbReference type="RefSeq" id="WP_102767598.1">
    <property type="nucleotide sequence ID" value="NZ_POSP01000003.1"/>
</dbReference>
<dbReference type="PROSITE" id="PS00107">
    <property type="entry name" value="PROTEIN_KINASE_ATP"/>
    <property type="match status" value="1"/>
</dbReference>
<reference evidence="5 6" key="1">
    <citation type="submission" date="2018-01" db="EMBL/GenBank/DDBJ databases">
        <title>Draft genome sequence of Paucibacter aquatile CR182 isolated from freshwater of the Nakdong River.</title>
        <authorList>
            <person name="Choi A."/>
            <person name="Chung E.J."/>
        </authorList>
    </citation>
    <scope>NUCLEOTIDE SEQUENCE [LARGE SCALE GENOMIC DNA]</scope>
    <source>
        <strain evidence="5 6">CR182</strain>
    </source>
</reference>
<organism evidence="5 6">
    <name type="scientific">Kinneretia aquatilis</name>
    <dbReference type="NCBI Taxonomy" id="2070761"/>
    <lineage>
        <taxon>Bacteria</taxon>
        <taxon>Pseudomonadati</taxon>
        <taxon>Pseudomonadota</taxon>
        <taxon>Betaproteobacteria</taxon>
        <taxon>Burkholderiales</taxon>
        <taxon>Sphaerotilaceae</taxon>
        <taxon>Roseateles</taxon>
    </lineage>
</organism>
<dbReference type="PROSITE" id="PS51450">
    <property type="entry name" value="LRR"/>
    <property type="match status" value="1"/>
</dbReference>
<dbReference type="InterPro" id="IPR050216">
    <property type="entry name" value="LRR_domain-containing"/>
</dbReference>
<dbReference type="InterPro" id="IPR000719">
    <property type="entry name" value="Prot_kinase_dom"/>
</dbReference>
<evidence type="ECO:0000313" key="6">
    <source>
        <dbReference type="Proteomes" id="UP000235916"/>
    </source>
</evidence>
<dbReference type="Gene3D" id="3.30.200.20">
    <property type="entry name" value="Phosphorylase Kinase, domain 1"/>
    <property type="match status" value="1"/>
</dbReference>
<keyword evidence="6" id="KW-1185">Reference proteome</keyword>
<dbReference type="AlphaFoldDB" id="A0A2N8KW38"/>
<dbReference type="SUPFAM" id="SSF52058">
    <property type="entry name" value="L domain-like"/>
    <property type="match status" value="1"/>
</dbReference>
<keyword evidence="3" id="KW-0067">ATP-binding</keyword>
<feature type="domain" description="Protein kinase" evidence="4">
    <location>
        <begin position="215"/>
        <end position="446"/>
    </location>
</feature>
<dbReference type="InterPro" id="IPR017441">
    <property type="entry name" value="Protein_kinase_ATP_BS"/>
</dbReference>
<dbReference type="Pfam" id="PF13855">
    <property type="entry name" value="LRR_8"/>
    <property type="match status" value="2"/>
</dbReference>
<evidence type="ECO:0000256" key="3">
    <source>
        <dbReference type="PROSITE-ProRule" id="PRU10141"/>
    </source>
</evidence>
<feature type="binding site" evidence="3">
    <location>
        <position position="244"/>
    </location>
    <ligand>
        <name>ATP</name>
        <dbReference type="ChEBI" id="CHEBI:30616"/>
    </ligand>
</feature>
<keyword evidence="5" id="KW-0808">Transferase</keyword>
<keyword evidence="3" id="KW-0547">Nucleotide-binding</keyword>
<dbReference type="Proteomes" id="UP000235916">
    <property type="component" value="Unassembled WGS sequence"/>
</dbReference>
<evidence type="ECO:0000256" key="1">
    <source>
        <dbReference type="ARBA" id="ARBA00022614"/>
    </source>
</evidence>
<dbReference type="PANTHER" id="PTHR48051">
    <property type="match status" value="1"/>
</dbReference>
<dbReference type="Pfam" id="PF00069">
    <property type="entry name" value="Pkinase"/>
    <property type="match status" value="1"/>
</dbReference>
<dbReference type="Gene3D" id="3.80.10.10">
    <property type="entry name" value="Ribonuclease Inhibitor"/>
    <property type="match status" value="2"/>
</dbReference>
<evidence type="ECO:0000313" key="5">
    <source>
        <dbReference type="EMBL" id="PND37678.1"/>
    </source>
</evidence>
<accession>A0A2N8KW38</accession>
<dbReference type="PANTHER" id="PTHR48051:SF54">
    <property type="entry name" value="LEUCINE-RICH REPEAT-CONTAINING PROTEIN"/>
    <property type="match status" value="1"/>
</dbReference>
<dbReference type="OrthoDB" id="8532199at2"/>
<evidence type="ECO:0000256" key="2">
    <source>
        <dbReference type="ARBA" id="ARBA00022737"/>
    </source>
</evidence>
<dbReference type="InterPro" id="IPR001611">
    <property type="entry name" value="Leu-rich_rpt"/>
</dbReference>
<gene>
    <name evidence="5" type="ORF">C1O66_09190</name>
</gene>
<keyword evidence="5" id="KW-0418">Kinase</keyword>
<dbReference type="InterPro" id="IPR011009">
    <property type="entry name" value="Kinase-like_dom_sf"/>
</dbReference>
<dbReference type="SUPFAM" id="SSF56112">
    <property type="entry name" value="Protein kinase-like (PK-like)"/>
    <property type="match status" value="1"/>
</dbReference>
<evidence type="ECO:0000259" key="4">
    <source>
        <dbReference type="PROSITE" id="PS50011"/>
    </source>
</evidence>
<dbReference type="GO" id="GO:0004672">
    <property type="term" value="F:protein kinase activity"/>
    <property type="evidence" value="ECO:0007669"/>
    <property type="project" value="InterPro"/>
</dbReference>
<dbReference type="SMART" id="SM00364">
    <property type="entry name" value="LRR_BAC"/>
    <property type="match status" value="5"/>
</dbReference>
<dbReference type="EMBL" id="POSP01000003">
    <property type="protein sequence ID" value="PND37678.1"/>
    <property type="molecule type" value="Genomic_DNA"/>
</dbReference>
<dbReference type="PROSITE" id="PS50011">
    <property type="entry name" value="PROTEIN_KINASE_DOM"/>
    <property type="match status" value="1"/>
</dbReference>
<keyword evidence="1" id="KW-0433">Leucine-rich repeat</keyword>
<dbReference type="InterPro" id="IPR032675">
    <property type="entry name" value="LRR_dom_sf"/>
</dbReference>